<gene>
    <name evidence="4" type="ORF">D9611_012962</name>
</gene>
<dbReference type="InterPro" id="IPR006600">
    <property type="entry name" value="HTH_CenpB_DNA-bd_dom"/>
</dbReference>
<feature type="region of interest" description="Disordered" evidence="2">
    <location>
        <begin position="655"/>
        <end position="742"/>
    </location>
</feature>
<dbReference type="PANTHER" id="PTHR19303:SF74">
    <property type="entry name" value="POGO TRANSPOSABLE ELEMENT WITH KRAB DOMAIN"/>
    <property type="match status" value="1"/>
</dbReference>
<organism evidence="4 5">
    <name type="scientific">Ephemerocybe angulata</name>
    <dbReference type="NCBI Taxonomy" id="980116"/>
    <lineage>
        <taxon>Eukaryota</taxon>
        <taxon>Fungi</taxon>
        <taxon>Dikarya</taxon>
        <taxon>Basidiomycota</taxon>
        <taxon>Agaricomycotina</taxon>
        <taxon>Agaricomycetes</taxon>
        <taxon>Agaricomycetidae</taxon>
        <taxon>Agaricales</taxon>
        <taxon>Agaricineae</taxon>
        <taxon>Psathyrellaceae</taxon>
        <taxon>Ephemerocybe</taxon>
    </lineage>
</organism>
<dbReference type="Pfam" id="PF03184">
    <property type="entry name" value="DDE_1"/>
    <property type="match status" value="1"/>
</dbReference>
<accession>A0A8H5C4B4</accession>
<dbReference type="PANTHER" id="PTHR19303">
    <property type="entry name" value="TRANSPOSON"/>
    <property type="match status" value="1"/>
</dbReference>
<feature type="compositionally biased region" description="Acidic residues" evidence="2">
    <location>
        <begin position="455"/>
        <end position="464"/>
    </location>
</feature>
<dbReference type="Proteomes" id="UP000541558">
    <property type="component" value="Unassembled WGS sequence"/>
</dbReference>
<dbReference type="GO" id="GO:0003677">
    <property type="term" value="F:DNA binding"/>
    <property type="evidence" value="ECO:0007669"/>
    <property type="project" value="UniProtKB-KW"/>
</dbReference>
<feature type="compositionally biased region" description="Basic and acidic residues" evidence="2">
    <location>
        <begin position="655"/>
        <end position="671"/>
    </location>
</feature>
<evidence type="ECO:0000313" key="5">
    <source>
        <dbReference type="Proteomes" id="UP000541558"/>
    </source>
</evidence>
<evidence type="ECO:0000313" key="4">
    <source>
        <dbReference type="EMBL" id="KAF5334791.1"/>
    </source>
</evidence>
<feature type="domain" description="HTH CENPB-type" evidence="3">
    <location>
        <begin position="83"/>
        <end position="157"/>
    </location>
</feature>
<comment type="caution">
    <text evidence="4">The sequence shown here is derived from an EMBL/GenBank/DDBJ whole genome shotgun (WGS) entry which is preliminary data.</text>
</comment>
<dbReference type="OrthoDB" id="2917041at2759"/>
<dbReference type="GO" id="GO:0005634">
    <property type="term" value="C:nucleus"/>
    <property type="evidence" value="ECO:0007669"/>
    <property type="project" value="TreeGrafter"/>
</dbReference>
<proteinExistence type="predicted"/>
<dbReference type="EMBL" id="JAACJK010000066">
    <property type="protein sequence ID" value="KAF5334791.1"/>
    <property type="molecule type" value="Genomic_DNA"/>
</dbReference>
<evidence type="ECO:0000256" key="2">
    <source>
        <dbReference type="SAM" id="MobiDB-lite"/>
    </source>
</evidence>
<keyword evidence="5" id="KW-1185">Reference proteome</keyword>
<name>A0A8H5C4B4_9AGAR</name>
<feature type="region of interest" description="Disordered" evidence="2">
    <location>
        <begin position="455"/>
        <end position="476"/>
    </location>
</feature>
<evidence type="ECO:0000259" key="3">
    <source>
        <dbReference type="PROSITE" id="PS51253"/>
    </source>
</evidence>
<reference evidence="4 5" key="1">
    <citation type="journal article" date="2020" name="ISME J.">
        <title>Uncovering the hidden diversity of litter-decomposition mechanisms in mushroom-forming fungi.</title>
        <authorList>
            <person name="Floudas D."/>
            <person name="Bentzer J."/>
            <person name="Ahren D."/>
            <person name="Johansson T."/>
            <person name="Persson P."/>
            <person name="Tunlid A."/>
        </authorList>
    </citation>
    <scope>NUCLEOTIDE SEQUENCE [LARGE SCALE GENOMIC DNA]</scope>
    <source>
        <strain evidence="4 5">CBS 175.51</strain>
    </source>
</reference>
<protein>
    <recommendedName>
        <fullName evidence="3">HTH CENPB-type domain-containing protein</fullName>
    </recommendedName>
</protein>
<keyword evidence="1" id="KW-0238">DNA-binding</keyword>
<dbReference type="InterPro" id="IPR004875">
    <property type="entry name" value="DDE_SF_endonuclease_dom"/>
</dbReference>
<dbReference type="InterPro" id="IPR050863">
    <property type="entry name" value="CenT-Element_Derived"/>
</dbReference>
<feature type="compositionally biased region" description="Acidic residues" evidence="2">
    <location>
        <begin position="706"/>
        <end position="742"/>
    </location>
</feature>
<sequence>MPGRAQAESLKSRQSQAEKDALLDRAAAAYRLELDKPRTHPRRSSRKIARDFAQNHYEQTGNLFKLSHETIIQRANGRKSKVEAAQLREWLLPNEVEIVIGHIIKSAEQGFPLSHRRLKEDVDRIVRARLGSKFPSRGVGKKWTHRFVEKHSDRIKTSWSTPLETKRAKAANPNSNDAWWKLLDKALKDYEVKPENIYAVDEAGCQPYSVERERVIGGKQAGPQYQQRSGNRETMTVLVPICADGSALPPAVIFKGKGYQVKWKQDNPANASIGYSEKGWTDNEIGLDWLKLFEKQTAQKANGEWRMLLVDGHTSHYSLGFLEYARDHKIILLCYPSHTTHIYQGLDVVIFAVLKQALSRERDEWLRKNAGDITKENFLGIYGRAHLTTLTSENVKAAFAKTGVHPYDPSVVTPKMLAPSKTHSMQSNLAVEPPTPMKAVVKLLQNLSLEDEALAPVDEDDEDPPSPSEAQKTRRRQIVEDAARELAKSNLGYLLGNAPVSSSSPMIHPQATTILPPSQTVSSILTITPKTTNETLLLAALREATADNEALRRRVVESQAANILNEAYCNKLRFQLAAKEEKGKKKGKGKLMGDGLPRMLTGDEFYEKVVQFTEWQKEEEARKAAQIDNKALWQQAVKKWEEDEVVRKAENEAIKKRNKEKQTKWQNDKKAATKAKQTFSTPKPTPEKITRQPPKPKLKDFRPPVEDADDAASDGEALEVEGESSDESDADNDEDSDGDDQS</sequence>
<dbReference type="AlphaFoldDB" id="A0A8H5C4B4"/>
<evidence type="ECO:0000256" key="1">
    <source>
        <dbReference type="ARBA" id="ARBA00023125"/>
    </source>
</evidence>
<dbReference type="PROSITE" id="PS51253">
    <property type="entry name" value="HTH_CENPB"/>
    <property type="match status" value="1"/>
</dbReference>